<feature type="transmembrane region" description="Helical" evidence="2">
    <location>
        <begin position="16"/>
        <end position="37"/>
    </location>
</feature>
<dbReference type="Proteomes" id="UP000298663">
    <property type="component" value="Chromosome X"/>
</dbReference>
<name>A0A4U8UVU1_STECR</name>
<evidence type="ECO:0000313" key="4">
    <source>
        <dbReference type="Proteomes" id="UP000298663"/>
    </source>
</evidence>
<dbReference type="EMBL" id="CM016762">
    <property type="protein sequence ID" value="TMS37461.1"/>
    <property type="molecule type" value="Genomic_DNA"/>
</dbReference>
<sequence>MTVLVDEDVPLFRGTFIFVIVSGFLSFGLNIFIYMLYITSKQCRSRNTFFRTIVIADAFNGLSFLMAGLSRLQALVLIEQQQQPDVIQNSDCILRLFPIVMLVSRLWPTLIFFIMGLESYLSVHYPLWFRDARIRKPPAIIFSGFFLLVALTIGYANAMFMSPMERGFFTCDQNSTFGSNCGWWFDGFVVVANSVGLALTLRSMAVLSTPTSETLFGHNVTKLQQQRRTNTSVCSIGVTNCLFLVLPCVAGDFMILSETRYSYRYLIQSFISLKPLCNVVVMMMSQDKLSEILSSRMLKCFGRQKRKNCVGYTVTYVTSGPLAFNQALSSTSFSSTQTQNEHEHVPSGEAEASNRNPNSHLHSESVS</sequence>
<feature type="compositionally biased region" description="Polar residues" evidence="1">
    <location>
        <begin position="353"/>
        <end position="367"/>
    </location>
</feature>
<feature type="transmembrane region" description="Helical" evidence="2">
    <location>
        <begin position="182"/>
        <end position="201"/>
    </location>
</feature>
<feature type="transmembrane region" description="Helical" evidence="2">
    <location>
        <begin position="49"/>
        <end position="69"/>
    </location>
</feature>
<evidence type="ECO:0000313" key="3">
    <source>
        <dbReference type="EMBL" id="TMS37461.1"/>
    </source>
</evidence>
<keyword evidence="2" id="KW-1133">Transmembrane helix</keyword>
<dbReference type="OrthoDB" id="5807083at2759"/>
<dbReference type="Gene3D" id="1.20.1070.10">
    <property type="entry name" value="Rhodopsin 7-helix transmembrane proteins"/>
    <property type="match status" value="1"/>
</dbReference>
<gene>
    <name evidence="3" type="ORF">L596_004387</name>
</gene>
<comment type="caution">
    <text evidence="3">The sequence shown here is derived from an EMBL/GenBank/DDBJ whole genome shotgun (WGS) entry which is preliminary data.</text>
</comment>
<feature type="transmembrane region" description="Helical" evidence="2">
    <location>
        <begin position="139"/>
        <end position="162"/>
    </location>
</feature>
<keyword evidence="4" id="KW-1185">Reference proteome</keyword>
<reference evidence="3 4" key="1">
    <citation type="journal article" date="2015" name="Genome Biol.">
        <title>Comparative genomics of Steinernema reveals deeply conserved gene regulatory networks.</title>
        <authorList>
            <person name="Dillman A.R."/>
            <person name="Macchietto M."/>
            <person name="Porter C.F."/>
            <person name="Rogers A."/>
            <person name="Williams B."/>
            <person name="Antoshechkin I."/>
            <person name="Lee M.M."/>
            <person name="Goodwin Z."/>
            <person name="Lu X."/>
            <person name="Lewis E.E."/>
            <person name="Goodrich-Blair H."/>
            <person name="Stock S.P."/>
            <person name="Adams B.J."/>
            <person name="Sternberg P.W."/>
            <person name="Mortazavi A."/>
        </authorList>
    </citation>
    <scope>NUCLEOTIDE SEQUENCE [LARGE SCALE GENOMIC DNA]</scope>
    <source>
        <strain evidence="3 4">ALL</strain>
    </source>
</reference>
<keyword evidence="2" id="KW-0812">Transmembrane</keyword>
<organism evidence="3 4">
    <name type="scientific">Steinernema carpocapsae</name>
    <name type="common">Entomopathogenic nematode</name>
    <dbReference type="NCBI Taxonomy" id="34508"/>
    <lineage>
        <taxon>Eukaryota</taxon>
        <taxon>Metazoa</taxon>
        <taxon>Ecdysozoa</taxon>
        <taxon>Nematoda</taxon>
        <taxon>Chromadorea</taxon>
        <taxon>Rhabditida</taxon>
        <taxon>Tylenchina</taxon>
        <taxon>Panagrolaimomorpha</taxon>
        <taxon>Strongyloidoidea</taxon>
        <taxon>Steinernematidae</taxon>
        <taxon>Steinernema</taxon>
    </lineage>
</organism>
<reference evidence="3 4" key="2">
    <citation type="journal article" date="2019" name="G3 (Bethesda)">
        <title>Hybrid Assembly of the Genome of the Entomopathogenic Nematode Steinernema carpocapsae Identifies the X-Chromosome.</title>
        <authorList>
            <person name="Serra L."/>
            <person name="Macchietto M."/>
            <person name="Macias-Munoz A."/>
            <person name="McGill C.J."/>
            <person name="Rodriguez I.M."/>
            <person name="Rodriguez B."/>
            <person name="Murad R."/>
            <person name="Mortazavi A."/>
        </authorList>
    </citation>
    <scope>NUCLEOTIDE SEQUENCE [LARGE SCALE GENOMIC DNA]</scope>
    <source>
        <strain evidence="3 4">ALL</strain>
    </source>
</reference>
<dbReference type="AlphaFoldDB" id="A0A4U8UVU1"/>
<proteinExistence type="predicted"/>
<evidence type="ECO:0008006" key="5">
    <source>
        <dbReference type="Google" id="ProtNLM"/>
    </source>
</evidence>
<protein>
    <recommendedName>
        <fullName evidence="5">G-protein coupled receptors family 1 profile domain-containing protein</fullName>
    </recommendedName>
</protein>
<feature type="transmembrane region" description="Helical" evidence="2">
    <location>
        <begin position="233"/>
        <end position="256"/>
    </location>
</feature>
<feature type="transmembrane region" description="Helical" evidence="2">
    <location>
        <begin position="106"/>
        <end position="127"/>
    </location>
</feature>
<evidence type="ECO:0000256" key="1">
    <source>
        <dbReference type="SAM" id="MobiDB-lite"/>
    </source>
</evidence>
<dbReference type="EMBL" id="AZBU02000001">
    <property type="protein sequence ID" value="TMS37461.1"/>
    <property type="molecule type" value="Genomic_DNA"/>
</dbReference>
<feature type="region of interest" description="Disordered" evidence="1">
    <location>
        <begin position="335"/>
        <end position="367"/>
    </location>
</feature>
<evidence type="ECO:0000256" key="2">
    <source>
        <dbReference type="SAM" id="Phobius"/>
    </source>
</evidence>
<accession>A0A4U8UVU1</accession>
<keyword evidence="2" id="KW-0472">Membrane</keyword>